<evidence type="ECO:0000256" key="2">
    <source>
        <dbReference type="SAM" id="MobiDB-lite"/>
    </source>
</evidence>
<feature type="compositionally biased region" description="Pro residues" evidence="2">
    <location>
        <begin position="927"/>
        <end position="936"/>
    </location>
</feature>
<dbReference type="InterPro" id="IPR036322">
    <property type="entry name" value="WD40_repeat_dom_sf"/>
</dbReference>
<dbReference type="Gene3D" id="2.130.10.10">
    <property type="entry name" value="YVTN repeat-like/Quinoprotein amine dehydrogenase"/>
    <property type="match status" value="2"/>
</dbReference>
<feature type="domain" description="WDHD1/CFT4 helical bundle" evidence="3">
    <location>
        <begin position="841"/>
        <end position="912"/>
    </location>
</feature>
<reference evidence="5" key="1">
    <citation type="submission" date="2021-02" db="EMBL/GenBank/DDBJ databases">
        <authorList>
            <person name="Nowell W R."/>
        </authorList>
    </citation>
    <scope>NUCLEOTIDE SEQUENCE</scope>
</reference>
<organism evidence="5 6">
    <name type="scientific">Adineta steineri</name>
    <dbReference type="NCBI Taxonomy" id="433720"/>
    <lineage>
        <taxon>Eukaryota</taxon>
        <taxon>Metazoa</taxon>
        <taxon>Spiralia</taxon>
        <taxon>Gnathifera</taxon>
        <taxon>Rotifera</taxon>
        <taxon>Eurotatoria</taxon>
        <taxon>Bdelloidea</taxon>
        <taxon>Adinetida</taxon>
        <taxon>Adinetidae</taxon>
        <taxon>Adineta</taxon>
    </lineage>
</organism>
<dbReference type="GO" id="GO:0006261">
    <property type="term" value="P:DNA-templated DNA replication"/>
    <property type="evidence" value="ECO:0007669"/>
    <property type="project" value="TreeGrafter"/>
</dbReference>
<feature type="domain" description="WDHD1 first WD40" evidence="4">
    <location>
        <begin position="421"/>
        <end position="692"/>
    </location>
</feature>
<sequence>MLSVVSAHSTPGLTDICYTKDGNHFITCGQDGDIHVFETKTDQVEHIRCADQCHCLAVHEYHLFVGTNRNELEVRSFPHGDSLPSLVHFTQPVSALCLSSSSLFIGTRDFKVVMMNLNDDSNKMKYFDGHQAPILALNVYEEKRWLATSCCDGSVRVFNIDKQTLVKQFNVITKSNDIETASSLVKIDWDKTDHMLAIPVKNMVQFYESEKWTRKKTYENDSIDEVINLVSFSPCRTLFIISYVNGQLSIINRLTFDICMNYSSKDAVCSLAWNPIESNRFTCSTMAGEYAHVDISEYLAKPTSTPSDKDEAEMEEKTSDNIDDDSESISNDVDPTTTTTTDDKELIPKWFERASSMIVETKPVELQESFQSTSTSKYLESRFLLWNNIGAITCYSEQIQISFHDVSYHHSITIDNKTDKYSIDGSHFITCGQDGAIHVFETKSDQVEHIRCADQCHCLAVNEYHLFVGTNKNELEVRSFPRGDSLSSLVHFTQPVSALCLSNSSLFIGTRDFKVVMMNLNDDSNKMKYFDGHQAPILALNVYEEKRWLATSCCDGSVRVFNIDKQTLVKQFNVITKSNDIETASSLVKIDWDKTDHMLAIPVKNMVQFYESDKWTRKKTYENDSIDEVINLISFSPCRTLFIISYVNGQLSIIDRLTFNICMNYSSKDAVCSLAWNPIESNRFTCSTIAGEYAHVDISEYLAKPTSTPADKELIPKWFEHTSSMIIETKPVELEKPYQSASTHLFNNSYTKKHLRSPTNETSNTSKLLTWKPVFKKSRLSTQDNDDEDDEDESEDNDDADESDNDTDPEHDPERDSLYFHIQQLQQNKLNSDYLKIKLFNNSTDDEEFSNNERQCLIKMFASSCKSNREYRAFEICQLMDSIALQLAVRYATKSGKITLAQKITDELIEQKKDQEQEEKLNQRSSSPPPARPPASIPSSKSSLPSSISIVSSAFEEIKQTRPKVTTPTGPFSNPFRKKVITIPENETSTTDELSKWKPSVNKSRLPAPNKTTTITTATIQSDINVETITENEDNSLNAKRKIDESENNDEEIGKNKRNKLQQFACNR</sequence>
<protein>
    <submittedName>
        <fullName evidence="5">Uncharacterized protein</fullName>
    </submittedName>
</protein>
<feature type="compositionally biased region" description="Acidic residues" evidence="2">
    <location>
        <begin position="784"/>
        <end position="807"/>
    </location>
</feature>
<proteinExistence type="predicted"/>
<comment type="caution">
    <text evidence="5">The sequence shown here is derived from an EMBL/GenBank/DDBJ whole genome shotgun (WGS) entry which is preliminary data.</text>
</comment>
<dbReference type="InterPro" id="IPR057646">
    <property type="entry name" value="WD40_WDHD1_1st"/>
</dbReference>
<feature type="repeat" description="WD" evidence="1">
    <location>
        <begin position="127"/>
        <end position="168"/>
    </location>
</feature>
<feature type="region of interest" description="Disordered" evidence="2">
    <location>
        <begin position="990"/>
        <end position="1010"/>
    </location>
</feature>
<dbReference type="InterPro" id="IPR048591">
    <property type="entry name" value="WDHD1/CFT4_hel"/>
</dbReference>
<dbReference type="GO" id="GO:0006281">
    <property type="term" value="P:DNA repair"/>
    <property type="evidence" value="ECO:0007669"/>
    <property type="project" value="TreeGrafter"/>
</dbReference>
<feature type="domain" description="WDHD1 first WD40" evidence="4">
    <location>
        <begin position="7"/>
        <end position="289"/>
    </location>
</feature>
<feature type="region of interest" description="Disordered" evidence="2">
    <location>
        <begin position="301"/>
        <end position="341"/>
    </location>
</feature>
<evidence type="ECO:0000313" key="6">
    <source>
        <dbReference type="Proteomes" id="UP000663860"/>
    </source>
</evidence>
<dbReference type="SUPFAM" id="SSF50978">
    <property type="entry name" value="WD40 repeat-like"/>
    <property type="match status" value="1"/>
</dbReference>
<feature type="region of interest" description="Disordered" evidence="2">
    <location>
        <begin position="779"/>
        <end position="814"/>
    </location>
</feature>
<dbReference type="PANTHER" id="PTHR19932">
    <property type="entry name" value="WD REPEAT AND HMG-BOX DNA BINDING PROTEIN"/>
    <property type="match status" value="1"/>
</dbReference>
<feature type="compositionally biased region" description="Basic and acidic residues" evidence="2">
    <location>
        <begin position="913"/>
        <end position="922"/>
    </location>
</feature>
<name>A0A814UBC0_9BILA</name>
<dbReference type="Pfam" id="PF20946">
    <property type="entry name" value="Ctf4_C"/>
    <property type="match status" value="1"/>
</dbReference>
<feature type="repeat" description="WD" evidence="1">
    <location>
        <begin position="530"/>
        <end position="571"/>
    </location>
</feature>
<accession>A0A814UBC0</accession>
<dbReference type="AlphaFoldDB" id="A0A814UBC0"/>
<evidence type="ECO:0000313" key="5">
    <source>
        <dbReference type="EMBL" id="CAF1169851.1"/>
    </source>
</evidence>
<dbReference type="SUPFAM" id="SSF82171">
    <property type="entry name" value="DPP6 N-terminal domain-like"/>
    <property type="match status" value="1"/>
</dbReference>
<dbReference type="InterPro" id="IPR001680">
    <property type="entry name" value="WD40_rpt"/>
</dbReference>
<feature type="compositionally biased region" description="Low complexity" evidence="2">
    <location>
        <begin position="328"/>
        <end position="340"/>
    </location>
</feature>
<dbReference type="Proteomes" id="UP000663860">
    <property type="component" value="Unassembled WGS sequence"/>
</dbReference>
<dbReference type="GO" id="GO:0000278">
    <property type="term" value="P:mitotic cell cycle"/>
    <property type="evidence" value="ECO:0007669"/>
    <property type="project" value="TreeGrafter"/>
</dbReference>
<dbReference type="GO" id="GO:0003682">
    <property type="term" value="F:chromatin binding"/>
    <property type="evidence" value="ECO:0007669"/>
    <property type="project" value="TreeGrafter"/>
</dbReference>
<feature type="region of interest" description="Disordered" evidence="2">
    <location>
        <begin position="1031"/>
        <end position="1068"/>
    </location>
</feature>
<dbReference type="Pfam" id="PF24817">
    <property type="entry name" value="WD40_WDHD1_1st"/>
    <property type="match status" value="2"/>
</dbReference>
<dbReference type="PANTHER" id="PTHR19932:SF10">
    <property type="entry name" value="WD REPEAT AND HMG-BOX DNA-BINDING PROTEIN 1"/>
    <property type="match status" value="1"/>
</dbReference>
<dbReference type="EMBL" id="CAJNOE010000356">
    <property type="protein sequence ID" value="CAF1169851.1"/>
    <property type="molecule type" value="Genomic_DNA"/>
</dbReference>
<dbReference type="InterPro" id="IPR015943">
    <property type="entry name" value="WD40/YVTN_repeat-like_dom_sf"/>
</dbReference>
<keyword evidence="1" id="KW-0853">WD repeat</keyword>
<evidence type="ECO:0000256" key="1">
    <source>
        <dbReference type="PROSITE-ProRule" id="PRU00221"/>
    </source>
</evidence>
<evidence type="ECO:0000259" key="4">
    <source>
        <dbReference type="Pfam" id="PF24817"/>
    </source>
</evidence>
<dbReference type="PROSITE" id="PS50082">
    <property type="entry name" value="WD_REPEATS_2"/>
    <property type="match status" value="2"/>
</dbReference>
<dbReference type="SMART" id="SM00320">
    <property type="entry name" value="WD40"/>
    <property type="match status" value="8"/>
</dbReference>
<gene>
    <name evidence="5" type="ORF">IZO911_LOCUS26828</name>
</gene>
<evidence type="ECO:0000259" key="3">
    <source>
        <dbReference type="Pfam" id="PF20946"/>
    </source>
</evidence>
<feature type="region of interest" description="Disordered" evidence="2">
    <location>
        <begin position="913"/>
        <end position="945"/>
    </location>
</feature>
<dbReference type="GO" id="GO:0043596">
    <property type="term" value="C:nuclear replication fork"/>
    <property type="evidence" value="ECO:0007669"/>
    <property type="project" value="TreeGrafter"/>
</dbReference>